<dbReference type="Proteomes" id="UP000008549">
    <property type="component" value="Unassembled WGS sequence"/>
</dbReference>
<dbReference type="AlphaFoldDB" id="A8XTQ7"/>
<dbReference type="EMBL" id="HE601466">
    <property type="protein sequence ID" value="CAP36033.1"/>
    <property type="molecule type" value="Genomic_DNA"/>
</dbReference>
<organism evidence="1 2">
    <name type="scientific">Caenorhabditis briggsae</name>
    <dbReference type="NCBI Taxonomy" id="6238"/>
    <lineage>
        <taxon>Eukaryota</taxon>
        <taxon>Metazoa</taxon>
        <taxon>Ecdysozoa</taxon>
        <taxon>Nematoda</taxon>
        <taxon>Chromadorea</taxon>
        <taxon>Rhabditida</taxon>
        <taxon>Rhabditina</taxon>
        <taxon>Rhabditomorpha</taxon>
        <taxon>Rhabditoidea</taxon>
        <taxon>Rhabditidae</taxon>
        <taxon>Peloderinae</taxon>
        <taxon>Caenorhabditis</taxon>
    </lineage>
</organism>
<dbReference type="RefSeq" id="XP_002638407.1">
    <property type="nucleotide sequence ID" value="XM_002638361.1"/>
</dbReference>
<evidence type="ECO:0000313" key="1">
    <source>
        <dbReference type="EMBL" id="CAP36033.1"/>
    </source>
</evidence>
<sequence length="66" mass="7793">MSGYMDRNGSDKLHWATYREPAHLARQGKEHAGHRLDPNSADRSDERIYMIYLHDLAYLHDLVFFC</sequence>
<reference evidence="1 2" key="2">
    <citation type="journal article" date="2011" name="PLoS Genet.">
        <title>Caenorhabditis briggsae recombinant inbred line genotypes reveal inter-strain incompatibility and the evolution of recombination.</title>
        <authorList>
            <person name="Ross J.A."/>
            <person name="Koboldt D.C."/>
            <person name="Staisch J.E."/>
            <person name="Chamberlin H.M."/>
            <person name="Gupta B.P."/>
            <person name="Miller R.D."/>
            <person name="Baird S.E."/>
            <person name="Haag E.S."/>
        </authorList>
    </citation>
    <scope>NUCLEOTIDE SEQUENCE [LARGE SCALE GENOMIC DNA]</scope>
    <source>
        <strain evidence="1 2">AF16</strain>
    </source>
</reference>
<protein>
    <submittedName>
        <fullName evidence="1">Protein CBG18620</fullName>
    </submittedName>
</protein>
<evidence type="ECO:0000313" key="3">
    <source>
        <dbReference type="WormBase" id="CBG18620"/>
    </source>
</evidence>
<dbReference type="WormBase" id="CBG18620">
    <property type="protein sequence ID" value="CBP19329"/>
    <property type="gene ID" value="WBGene00038003"/>
</dbReference>
<dbReference type="GeneID" id="8580404"/>
<dbReference type="CTD" id="8580404"/>
<keyword evidence="2" id="KW-1185">Reference proteome</keyword>
<dbReference type="HOGENOM" id="CLU_2833475_0_0_1"/>
<gene>
    <name evidence="1 3" type="ORF">CBG18620</name>
    <name evidence="1" type="ORF">CBG_18620</name>
</gene>
<reference evidence="1 2" key="1">
    <citation type="journal article" date="2003" name="PLoS Biol.">
        <title>The genome sequence of Caenorhabditis briggsae: a platform for comparative genomics.</title>
        <authorList>
            <person name="Stein L.D."/>
            <person name="Bao Z."/>
            <person name="Blasiar D."/>
            <person name="Blumenthal T."/>
            <person name="Brent M.R."/>
            <person name="Chen N."/>
            <person name="Chinwalla A."/>
            <person name="Clarke L."/>
            <person name="Clee C."/>
            <person name="Coghlan A."/>
            <person name="Coulson A."/>
            <person name="D'Eustachio P."/>
            <person name="Fitch D.H."/>
            <person name="Fulton L.A."/>
            <person name="Fulton R.E."/>
            <person name="Griffiths-Jones S."/>
            <person name="Harris T.W."/>
            <person name="Hillier L.W."/>
            <person name="Kamath R."/>
            <person name="Kuwabara P.E."/>
            <person name="Mardis E.R."/>
            <person name="Marra M.A."/>
            <person name="Miner T.L."/>
            <person name="Minx P."/>
            <person name="Mullikin J.C."/>
            <person name="Plumb R.W."/>
            <person name="Rogers J."/>
            <person name="Schein J.E."/>
            <person name="Sohrmann M."/>
            <person name="Spieth J."/>
            <person name="Stajich J.E."/>
            <person name="Wei C."/>
            <person name="Willey D."/>
            <person name="Wilson R.K."/>
            <person name="Durbin R."/>
            <person name="Waterston R.H."/>
        </authorList>
    </citation>
    <scope>NUCLEOTIDE SEQUENCE [LARGE SCALE GENOMIC DNA]</scope>
    <source>
        <strain evidence="1 2">AF16</strain>
    </source>
</reference>
<name>A8XTQ7_CAEBR</name>
<proteinExistence type="predicted"/>
<accession>A8XTQ7</accession>
<dbReference type="KEGG" id="cbr:CBG_18620"/>
<evidence type="ECO:0000313" key="2">
    <source>
        <dbReference type="Proteomes" id="UP000008549"/>
    </source>
</evidence>
<dbReference type="InParanoid" id="A8XTQ7"/>